<dbReference type="Pfam" id="PF00703">
    <property type="entry name" value="Glyco_hydro_2"/>
    <property type="match status" value="1"/>
</dbReference>
<comment type="catalytic activity">
    <reaction evidence="1 8">
        <text>Hydrolysis of terminal non-reducing beta-D-galactose residues in beta-D-galactosides.</text>
        <dbReference type="EC" id="3.2.1.23"/>
    </reaction>
</comment>
<dbReference type="InterPro" id="IPR011013">
    <property type="entry name" value="Gal_mutarotase_sf_dom"/>
</dbReference>
<dbReference type="FunFam" id="3.20.20.80:FF:000018">
    <property type="entry name" value="Beta-galactosidase"/>
    <property type="match status" value="1"/>
</dbReference>
<dbReference type="Pfam" id="PF02929">
    <property type="entry name" value="Bgal_small_N"/>
    <property type="match status" value="1"/>
</dbReference>
<dbReference type="EMBL" id="DVJN01000133">
    <property type="protein sequence ID" value="HIS92702.1"/>
    <property type="molecule type" value="Genomic_DNA"/>
</dbReference>
<dbReference type="PRINTS" id="PR00132">
    <property type="entry name" value="GLHYDRLASE2"/>
</dbReference>
<proteinExistence type="inferred from homology"/>
<dbReference type="GO" id="GO:0030246">
    <property type="term" value="F:carbohydrate binding"/>
    <property type="evidence" value="ECO:0007669"/>
    <property type="project" value="InterPro"/>
</dbReference>
<reference evidence="10" key="1">
    <citation type="submission" date="2020-10" db="EMBL/GenBank/DDBJ databases">
        <authorList>
            <person name="Gilroy R."/>
        </authorList>
    </citation>
    <scope>NUCLEOTIDE SEQUENCE</scope>
    <source>
        <strain evidence="10">13766</strain>
    </source>
</reference>
<dbReference type="InterPro" id="IPR006102">
    <property type="entry name" value="Ig-like_GH2"/>
</dbReference>
<reference evidence="10" key="2">
    <citation type="journal article" date="2021" name="PeerJ">
        <title>Extensive microbial diversity within the chicken gut microbiome revealed by metagenomics and culture.</title>
        <authorList>
            <person name="Gilroy R."/>
            <person name="Ravi A."/>
            <person name="Getino M."/>
            <person name="Pursley I."/>
            <person name="Horton D.L."/>
            <person name="Alikhan N.F."/>
            <person name="Baker D."/>
            <person name="Gharbi K."/>
            <person name="Hall N."/>
            <person name="Watson M."/>
            <person name="Adriaenssens E.M."/>
            <person name="Foster-Nyarko E."/>
            <person name="Jarju S."/>
            <person name="Secka A."/>
            <person name="Antonio M."/>
            <person name="Oren A."/>
            <person name="Chaudhuri R.R."/>
            <person name="La Ragione R."/>
            <person name="Hildebrand F."/>
            <person name="Pallen M.J."/>
        </authorList>
    </citation>
    <scope>NUCLEOTIDE SEQUENCE</scope>
    <source>
        <strain evidence="10">13766</strain>
    </source>
</reference>
<dbReference type="InterPro" id="IPR036156">
    <property type="entry name" value="Beta-gal/glucu_dom_sf"/>
</dbReference>
<dbReference type="Pfam" id="PF16353">
    <property type="entry name" value="LacZ_4"/>
    <property type="match status" value="1"/>
</dbReference>
<protein>
    <recommendedName>
        <fullName evidence="4 8">Beta-galactosidase</fullName>
        <ecNumber evidence="3 8">3.2.1.23</ecNumber>
    </recommendedName>
    <alternativeName>
        <fullName evidence="7 8">Lactase</fullName>
    </alternativeName>
</protein>
<evidence type="ECO:0000256" key="3">
    <source>
        <dbReference type="ARBA" id="ARBA00012756"/>
    </source>
</evidence>
<evidence type="ECO:0000256" key="4">
    <source>
        <dbReference type="ARBA" id="ARBA00013303"/>
    </source>
</evidence>
<dbReference type="InterPro" id="IPR017853">
    <property type="entry name" value="GH"/>
</dbReference>
<dbReference type="SUPFAM" id="SSF51445">
    <property type="entry name" value="(Trans)glycosidases"/>
    <property type="match status" value="1"/>
</dbReference>
<dbReference type="InterPro" id="IPR006104">
    <property type="entry name" value="Glyco_hydro_2_N"/>
</dbReference>
<dbReference type="PROSITE" id="PS00719">
    <property type="entry name" value="GLYCOSYL_HYDROL_F2_1"/>
    <property type="match status" value="1"/>
</dbReference>
<dbReference type="Gene3D" id="2.60.40.10">
    <property type="entry name" value="Immunoglobulins"/>
    <property type="match status" value="2"/>
</dbReference>
<evidence type="ECO:0000256" key="6">
    <source>
        <dbReference type="ARBA" id="ARBA00023295"/>
    </source>
</evidence>
<dbReference type="GO" id="GO:0009341">
    <property type="term" value="C:beta-galactosidase complex"/>
    <property type="evidence" value="ECO:0007669"/>
    <property type="project" value="InterPro"/>
</dbReference>
<dbReference type="InterPro" id="IPR023232">
    <property type="entry name" value="Glyco_hydro_2_AS"/>
</dbReference>
<dbReference type="SUPFAM" id="SSF49785">
    <property type="entry name" value="Galactose-binding domain-like"/>
    <property type="match status" value="1"/>
</dbReference>
<evidence type="ECO:0000256" key="1">
    <source>
        <dbReference type="ARBA" id="ARBA00001412"/>
    </source>
</evidence>
<dbReference type="PANTHER" id="PTHR46323:SF2">
    <property type="entry name" value="BETA-GALACTOSIDASE"/>
    <property type="match status" value="1"/>
</dbReference>
<name>A0A9D1G0D5_9FIRM</name>
<evidence type="ECO:0000256" key="2">
    <source>
        <dbReference type="ARBA" id="ARBA00007401"/>
    </source>
</evidence>
<dbReference type="Proteomes" id="UP000824140">
    <property type="component" value="Unassembled WGS sequence"/>
</dbReference>
<comment type="caution">
    <text evidence="10">The sequence shown here is derived from an EMBL/GenBank/DDBJ whole genome shotgun (WGS) entry which is preliminary data.</text>
</comment>
<dbReference type="AlphaFoldDB" id="A0A9D1G0D5"/>
<dbReference type="InterPro" id="IPR013783">
    <property type="entry name" value="Ig-like_fold"/>
</dbReference>
<dbReference type="InterPro" id="IPR032312">
    <property type="entry name" value="LacZ_4"/>
</dbReference>
<keyword evidence="5 8" id="KW-0378">Hydrolase</keyword>
<dbReference type="InterPro" id="IPR014718">
    <property type="entry name" value="GH-type_carb-bd"/>
</dbReference>
<dbReference type="EC" id="3.2.1.23" evidence="3 8"/>
<dbReference type="GO" id="GO:0005990">
    <property type="term" value="P:lactose catabolic process"/>
    <property type="evidence" value="ECO:0007669"/>
    <property type="project" value="TreeGrafter"/>
</dbReference>
<feature type="domain" description="Beta galactosidase small chain/" evidence="9">
    <location>
        <begin position="723"/>
        <end position="994"/>
    </location>
</feature>
<gene>
    <name evidence="10" type="ORF">IAA84_06745</name>
</gene>
<evidence type="ECO:0000256" key="7">
    <source>
        <dbReference type="ARBA" id="ARBA00032230"/>
    </source>
</evidence>
<dbReference type="InterPro" id="IPR023230">
    <property type="entry name" value="Glyco_hydro_2_CS"/>
</dbReference>
<evidence type="ECO:0000256" key="8">
    <source>
        <dbReference type="RuleBase" id="RU361154"/>
    </source>
</evidence>
<dbReference type="InterPro" id="IPR008979">
    <property type="entry name" value="Galactose-bd-like_sf"/>
</dbReference>
<dbReference type="Pfam" id="PF02837">
    <property type="entry name" value="Glyco_hydro_2_N"/>
    <property type="match status" value="1"/>
</dbReference>
<dbReference type="InterPro" id="IPR050347">
    <property type="entry name" value="Bact_Beta-galactosidase"/>
</dbReference>
<dbReference type="PANTHER" id="PTHR46323">
    <property type="entry name" value="BETA-GALACTOSIDASE"/>
    <property type="match status" value="1"/>
</dbReference>
<dbReference type="Gene3D" id="2.60.120.260">
    <property type="entry name" value="Galactose-binding domain-like"/>
    <property type="match status" value="1"/>
</dbReference>
<evidence type="ECO:0000313" key="11">
    <source>
        <dbReference type="Proteomes" id="UP000824140"/>
    </source>
</evidence>
<evidence type="ECO:0000313" key="10">
    <source>
        <dbReference type="EMBL" id="HIS92702.1"/>
    </source>
</evidence>
<organism evidence="10 11">
    <name type="scientific">Candidatus Alectryocaccomicrobium excrementavium</name>
    <dbReference type="NCBI Taxonomy" id="2840668"/>
    <lineage>
        <taxon>Bacteria</taxon>
        <taxon>Bacillati</taxon>
        <taxon>Bacillota</taxon>
        <taxon>Clostridia</taxon>
        <taxon>Candidatus Alectryocaccomicrobium</taxon>
    </lineage>
</organism>
<comment type="similarity">
    <text evidence="2 8">Belongs to the glycosyl hydrolase 2 family.</text>
</comment>
<dbReference type="Pfam" id="PF02836">
    <property type="entry name" value="Glyco_hydro_2_C"/>
    <property type="match status" value="1"/>
</dbReference>
<dbReference type="PROSITE" id="PS00608">
    <property type="entry name" value="GLYCOSYL_HYDROL_F2_2"/>
    <property type="match status" value="1"/>
</dbReference>
<sequence>MKREWENPQIQSQGREVPRATLFPYPTEALALSGERDDCPSFKLLNGTWDFVYSETGRGLEGFEREDFELFEDADVLPVPSSWQMHGYDIPQYTNVNYPIPVDPPHVPAENPAGVYRRYFNLPEDWEGKRITINFDGVDSMFYLAVNEEIVGFCKVPHMHSEFDITDKVRPGENLVCVKVLKWCDGTYLEDQDCWRFSGIFRDVYLLATDKKAHVRDIVARATLSPDYKDGLLSVTVDAPQGADVVAKLYYQGEAIAEQPVAHNACAFTVKDVAAWTAETPNLYQLVVVSRAGGKTIEAQKVNVGFKTIEIRDEQFWVNGRPIKFLGVNRHDTHALLGHVTPMETLLEDIRLMKQNNVNTVRTSHYPNDPRWLDLCDEYGLYVIDEADLECHGMRIPHDLMGLGDEDAWKGEWSRLSQDPEWENAYVERAERMVLRDRNHASIVMWSLGNESGFGRNHHAMKKRILELDNTRPIHYEGDYENELADVHSHMYTSVDDLAKEAVSEDTRPYFLCEYGHAMGLGPGSLKDYWDLIYANKRLAGGCIWEWVDHSVLTATEDGEPYYAYGGDFGDFPNDGNFCVDALNYPDRTPHTGLIELKKVYEPVDFAYAAGELTIRNRYVFQGLDHLDAAWKLTRDGEPIAQGRLDLSGIAPGGEKKIALPLALKGTGEFFLEIDVSEAFETRWADRGHKVAWAQIPLANVPCEALPRAAGAVSISEEEGELFLVADEACAIFDLQTGKLRSWTVDEDERLGGDLDLNVWRAPTDNDKYFSSTWKKFGFDRLQARLKDISWREEETSATVTVVCNHGACMLVPVLESTREYTLSGDGRLTVKTTVRPLIDSLPDLPRLGLQTVLDGEYDRVLWYGLGPHENYPDICASARVGKYEASVEALHEPYVRPQENGARGGIRALAVTNALGLGFVVMGDVLFSFTAHDYTGEALTKAEHTYELEHENFTVLSLDYRHGGIGSNSCGPRPMEKYLLKLTGPVTYTLTFLPYDRQAGDFLAKARRA</sequence>
<accession>A0A9D1G0D5</accession>
<dbReference type="Gene3D" id="2.70.98.10">
    <property type="match status" value="1"/>
</dbReference>
<evidence type="ECO:0000256" key="5">
    <source>
        <dbReference type="ARBA" id="ARBA00022801"/>
    </source>
</evidence>
<dbReference type="InterPro" id="IPR004199">
    <property type="entry name" value="B-gal_small/dom_5"/>
</dbReference>
<evidence type="ECO:0000259" key="9">
    <source>
        <dbReference type="SMART" id="SM01038"/>
    </source>
</evidence>
<keyword evidence="6 8" id="KW-0326">Glycosidase</keyword>
<dbReference type="SMART" id="SM01038">
    <property type="entry name" value="Bgal_small_N"/>
    <property type="match status" value="1"/>
</dbReference>
<dbReference type="SUPFAM" id="SSF74650">
    <property type="entry name" value="Galactose mutarotase-like"/>
    <property type="match status" value="1"/>
</dbReference>
<dbReference type="InterPro" id="IPR006103">
    <property type="entry name" value="Glyco_hydro_2_cat"/>
</dbReference>
<dbReference type="SUPFAM" id="SSF49303">
    <property type="entry name" value="beta-Galactosidase/glucuronidase domain"/>
    <property type="match status" value="2"/>
</dbReference>
<dbReference type="GO" id="GO:0004565">
    <property type="term" value="F:beta-galactosidase activity"/>
    <property type="evidence" value="ECO:0007669"/>
    <property type="project" value="UniProtKB-EC"/>
</dbReference>
<dbReference type="InterPro" id="IPR006101">
    <property type="entry name" value="Glyco_hydro_2"/>
</dbReference>
<dbReference type="Gene3D" id="3.20.20.80">
    <property type="entry name" value="Glycosidases"/>
    <property type="match status" value="1"/>
</dbReference>